<dbReference type="InterPro" id="IPR051774">
    <property type="entry name" value="Sperm-specific_class_P"/>
</dbReference>
<reference evidence="4 5" key="1">
    <citation type="submission" date="2019-10" db="EMBL/GenBank/DDBJ databases">
        <title>Assembly and Annotation for the nematode Trichostrongylus colubriformis.</title>
        <authorList>
            <person name="Martin J."/>
        </authorList>
    </citation>
    <scope>NUCLEOTIDE SEQUENCE [LARGE SCALE GENOMIC DNA]</scope>
    <source>
        <strain evidence="4">G859</strain>
        <tissue evidence="4">Whole worm</tissue>
    </source>
</reference>
<dbReference type="PANTHER" id="PTHR22947">
    <property type="entry name" value="MAJOR SPERM PROTEIN"/>
    <property type="match status" value="1"/>
</dbReference>
<dbReference type="InterPro" id="IPR008962">
    <property type="entry name" value="PapD-like_sf"/>
</dbReference>
<keyword evidence="5" id="KW-1185">Reference proteome</keyword>
<dbReference type="InterPro" id="IPR000535">
    <property type="entry name" value="MSP_dom"/>
</dbReference>
<dbReference type="PANTHER" id="PTHR22947:SF39">
    <property type="entry name" value="MSP DOMAIN-CONTAINING PROTEIN"/>
    <property type="match status" value="1"/>
</dbReference>
<name>A0AAN8GB71_TRICO</name>
<evidence type="ECO:0000259" key="3">
    <source>
        <dbReference type="PROSITE" id="PS50202"/>
    </source>
</evidence>
<evidence type="ECO:0000256" key="1">
    <source>
        <dbReference type="RuleBase" id="RU003425"/>
    </source>
</evidence>
<feature type="region of interest" description="Disordered" evidence="2">
    <location>
        <begin position="113"/>
        <end position="132"/>
    </location>
</feature>
<dbReference type="SUPFAM" id="SSF49354">
    <property type="entry name" value="PapD-like"/>
    <property type="match status" value="1"/>
</dbReference>
<feature type="region of interest" description="Disordered" evidence="2">
    <location>
        <begin position="322"/>
        <end position="341"/>
    </location>
</feature>
<evidence type="ECO:0000313" key="5">
    <source>
        <dbReference type="Proteomes" id="UP001331761"/>
    </source>
</evidence>
<accession>A0AAN8GB71</accession>
<organism evidence="4 5">
    <name type="scientific">Trichostrongylus colubriformis</name>
    <name type="common">Black scour worm</name>
    <dbReference type="NCBI Taxonomy" id="6319"/>
    <lineage>
        <taxon>Eukaryota</taxon>
        <taxon>Metazoa</taxon>
        <taxon>Ecdysozoa</taxon>
        <taxon>Nematoda</taxon>
        <taxon>Chromadorea</taxon>
        <taxon>Rhabditida</taxon>
        <taxon>Rhabditina</taxon>
        <taxon>Rhabditomorpha</taxon>
        <taxon>Strongyloidea</taxon>
        <taxon>Trichostrongylidae</taxon>
        <taxon>Trichostrongylus</taxon>
    </lineage>
</organism>
<feature type="compositionally biased region" description="Basic and acidic residues" evidence="2">
    <location>
        <begin position="113"/>
        <end position="123"/>
    </location>
</feature>
<feature type="compositionally biased region" description="Basic residues" evidence="2">
    <location>
        <begin position="35"/>
        <end position="47"/>
    </location>
</feature>
<evidence type="ECO:0000256" key="2">
    <source>
        <dbReference type="SAM" id="MobiDB-lite"/>
    </source>
</evidence>
<feature type="compositionally biased region" description="Low complexity" evidence="2">
    <location>
        <begin position="324"/>
        <end position="341"/>
    </location>
</feature>
<feature type="region of interest" description="Disordered" evidence="2">
    <location>
        <begin position="1"/>
        <end position="78"/>
    </location>
</feature>
<keyword evidence="1" id="KW-0963">Cytoplasm</keyword>
<protein>
    <recommendedName>
        <fullName evidence="1">Major sperm protein</fullName>
    </recommendedName>
</protein>
<dbReference type="Proteomes" id="UP001331761">
    <property type="component" value="Unassembled WGS sequence"/>
</dbReference>
<evidence type="ECO:0000313" key="4">
    <source>
        <dbReference type="EMBL" id="KAK5985513.1"/>
    </source>
</evidence>
<feature type="compositionally biased region" description="Basic residues" evidence="2">
    <location>
        <begin position="1"/>
        <end position="15"/>
    </location>
</feature>
<sequence length="341" mass="36529">MLKTGVPRKKGRKTRHEGSPEKLEEDLESEESKQAGKKAKRRSKVDKKKKEPAERKKIGAEKEKEKEPAPVTRPIVTAPVTRPIPTALKSVKKEAAVKTVVPGTVAAVLTERTARAPARREGEPPGSDLGDGEYEDVNIAIPKAAPAQQTALAADSELKTVVSAVPAEDRVVDAAGEGEKPIIDATSKDAISLILKVEPPKATFKPSGGVSVHTITNKGLTRLVYKIKCSNNNEYGIHPVYGFIEPMSSSLVMITRLPGIPKEDKMVIQWVEAAADAKDPREAFKVASPWTTQSVRVTLEIIGDAAPAQEIKAIVKPLRESEKPSAAAAIPAKPSAPVVPV</sequence>
<feature type="domain" description="MSP" evidence="3">
    <location>
        <begin position="194"/>
        <end position="302"/>
    </location>
</feature>
<comment type="function">
    <text evidence="1">Central component in molecular interactions underlying sperm crawling. Forms an extensive filament system that extends from sperm villipoda, along the leading edge of the pseudopod.</text>
</comment>
<feature type="compositionally biased region" description="Basic and acidic residues" evidence="2">
    <location>
        <begin position="48"/>
        <end position="68"/>
    </location>
</feature>
<feature type="non-terminal residue" evidence="4">
    <location>
        <position position="341"/>
    </location>
</feature>
<keyword evidence="1" id="KW-0206">Cytoskeleton</keyword>
<dbReference type="InterPro" id="IPR013783">
    <property type="entry name" value="Ig-like_fold"/>
</dbReference>
<dbReference type="Pfam" id="PF00635">
    <property type="entry name" value="Motile_Sperm"/>
    <property type="match status" value="1"/>
</dbReference>
<dbReference type="AlphaFoldDB" id="A0AAN8GB71"/>
<dbReference type="EMBL" id="WIXE01001632">
    <property type="protein sequence ID" value="KAK5985513.1"/>
    <property type="molecule type" value="Genomic_DNA"/>
</dbReference>
<dbReference type="Gene3D" id="2.60.40.10">
    <property type="entry name" value="Immunoglobulins"/>
    <property type="match status" value="1"/>
</dbReference>
<proteinExistence type="predicted"/>
<comment type="caution">
    <text evidence="4">The sequence shown here is derived from an EMBL/GenBank/DDBJ whole genome shotgun (WGS) entry which is preliminary data.</text>
</comment>
<dbReference type="PROSITE" id="PS50202">
    <property type="entry name" value="MSP"/>
    <property type="match status" value="1"/>
</dbReference>
<gene>
    <name evidence="4" type="ORF">GCK32_013893</name>
</gene>